<proteinExistence type="predicted"/>
<evidence type="ECO:0000313" key="2">
    <source>
        <dbReference type="Proteomes" id="UP001500547"/>
    </source>
</evidence>
<dbReference type="EMBL" id="BAABLD010000008">
    <property type="protein sequence ID" value="GAA5166309.1"/>
    <property type="molecule type" value="Genomic_DNA"/>
</dbReference>
<dbReference type="Proteomes" id="UP001500547">
    <property type="component" value="Unassembled WGS sequence"/>
</dbReference>
<reference evidence="2" key="1">
    <citation type="journal article" date="2019" name="Int. J. Syst. Evol. Microbiol.">
        <title>The Global Catalogue of Microorganisms (GCM) 10K type strain sequencing project: providing services to taxonomists for standard genome sequencing and annotation.</title>
        <authorList>
            <consortium name="The Broad Institute Genomics Platform"/>
            <consortium name="The Broad Institute Genome Sequencing Center for Infectious Disease"/>
            <person name="Wu L."/>
            <person name="Ma J."/>
        </authorList>
    </citation>
    <scope>NUCLEOTIDE SEQUENCE [LARGE SCALE GENOMIC DNA]</scope>
    <source>
        <strain evidence="2">JCM 18715</strain>
    </source>
</reference>
<accession>A0ABP9QRY9</accession>
<keyword evidence="2" id="KW-1185">Reference proteome</keyword>
<name>A0ABP9QRY9_9RHOO</name>
<comment type="caution">
    <text evidence="1">The sequence shown here is derived from an EMBL/GenBank/DDBJ whole genome shotgun (WGS) entry which is preliminary data.</text>
</comment>
<organism evidence="1 2">
    <name type="scientific">Viridibacterium curvum</name>
    <dbReference type="NCBI Taxonomy" id="1101404"/>
    <lineage>
        <taxon>Bacteria</taxon>
        <taxon>Pseudomonadati</taxon>
        <taxon>Pseudomonadota</taxon>
        <taxon>Betaproteobacteria</taxon>
        <taxon>Rhodocyclales</taxon>
        <taxon>Rhodocyclaceae</taxon>
        <taxon>Viridibacterium</taxon>
    </lineage>
</organism>
<protein>
    <submittedName>
        <fullName evidence="1">Uncharacterized protein</fullName>
    </submittedName>
</protein>
<sequence length="103" mass="10421">MCVSSKASGGTARLTGASGAADALLVTLLATLDEVALDEAALETADEEAADEALDEATEEATEDAVEEALLLTAAGLYEHQVEFVGAPGKVSSAQRNAPVMTL</sequence>
<evidence type="ECO:0000313" key="1">
    <source>
        <dbReference type="EMBL" id="GAA5166309.1"/>
    </source>
</evidence>
<gene>
    <name evidence="1" type="ORF">GCM10025770_23230</name>
</gene>